<sequence length="3602" mass="392539">MQDALAPALFEAQSGLTPDALAALFGDESLTYAELNAQANRLAHALREAGIGTEQIVAVALPRSLQMLVALLAVLKSGGAYLPLDLDYPAERVAYMIEDAQPAVILGHSQMLAALPDPAAVWCLDQLDLSLQSVADLQVALSPEHPAYVIYTSGSTGRPKGVSVRHGGVLNFLHSMAQRPGMGAGETLMACTPISFDIAVLELYLPLMVGGRVRIVPRSVSTDGQRLRALLEATAPEVMQATPATWQLLREAGWTPAAGMRMLCGGEALPPALAAYLRGGGALWNMYGPTETTVWSLCDQVGDGPIRLGEAIANTGVYVLDDGLQPVPAGITGELYLGGEGLARGYWRRPSLTAERFVANPFEAGERMYRTGDLVRRVADGELEFLGRVDHQVKLRGFRIELGEIEACLSRQPGVSQAAVVAHEDAQGHKRLVGYVVPGVEADDRDVGREHVQVGEWQAVYDRLYDSNIDLPHDEDFRALISSFDGAPIPLPEMREWQAAAVSLVMQQRPRRILEIGVGSGLMLWKLVSHCEAYWGIDFSVPAIDALRAMLGTYPEIAPKVELRSLAAHEIAALPANYFDTILINSVVQYFPSADYLAEVIAQAMTLLVPGGRLVIGDVRSLRHLRQFATALALHQADANEDAAALRTRVSQSLATEKELLLDPRFFVAVTQRLPEAAGLEVLLKRGWSHNELSAYRYEVVLHKQGAELLSASGVPMLAWGDAVTNADELQALLSQTRPARLRIGHVPNRRLLNASRAVQQLQRGEVAQARHSAAALADDGLEPEALCTLAESMGYWAAAMWSASADDGAFDLVLVDERDRASRRPVDLLAPGELQAPAHYANNPDADSGLRTLTVTLRRTLAQVLPDYMVPSVIMPLTAMPLTPNGKLDRKSLPAPDFGRGDGRAPRTPQEIQLAALFCDVLGLSSVGIDDNFFDLGGHSLLATRLVSRIRTTLSVELGIGDLFESPTVATLAQQLAYAGTARLPLSRYARTAEDAVPLSYAQQRLWFIQQLEGVSGTYNIPLALRLQGVLDHDALKQALVDLVDRHEILHTLLIDAEGVGMQRILSPGMWNIPLRLEVTAALDADGEVKRSISIGFDLSTDLPLRAHLLQLAPDEHVLVLVLHHIAGDGWSLAPLLRDLGAAYAARRDGRAPDWTPLPVQYADYALWQRELLGDENDANSLLAQQGEFWKRTLDGIPEQITLPTDRSRPAVASHRGDVIEFVVDAQTHAQLVALARQQNATLFMVIHAAFALLLHKLGAGDDVVIGTPVAGRTDDALDDLVGFFVNTLVLRTDLSGNPTFRELLARVRTADLAAYAHQDLPFERLVELINPTRSLSHQPLFQVMLAVQNTKEVEVSLPGLQVLSTEIGFGFAKFDLSLRLTEQFDAENIPHGIDCILEFSTDLFDHKTIERLAMRLSRLLASVARFADIPVHHIDALLPEEREQILEKWNDTRRDVEDTTFVSLFERQAALVPHMPAIRYENLTLDYSTLERQANAVARMLIARGVRPGDRVALCLSRSPTTMVALLGIMKSGAAYLPMDPNYPADRLAYILENANPALVLTDAASRGVLPDATPLWQLDTSEARELMEHGDGSQVGDTERLCMLLPAHPAYVIYTSGSTGRPKGVSVSHRQLTVTLFALIEQLGFTSSDVFPNLASHAFDISLVELLMPLAAGGTCILIDPSEMRDPARLAKWSSGSTHLHAVPSLMDALLTYLDGGGALLHFEKIRVLLVGGEAVPMELLRRMANCFPSALVFELYGPTEVSVVSTCYPIDAAALAYPMYCIGRPIMNVRAYVLNNWLQPVPVGVAGELYIAGPGVADGYIGRPELTAERFVASIFDSGERMYRSGDLVRWNADGHLDFLGRADHQIKIRGFRIELGEVESALAACAGVAQCAVVAREDATGLMRLVAYVGVQETTATTAHALRALLLRKLPEYMVPSTFMVMDAMPLNANGKIDRKALPNPTQQLGESRMPRTPAEHALAKIFAELLGLPEVGIDHNFFDLGGDSIRSIQLVSRARAQGLSLRPRDIFQSPTIAELALIAAKASAEEVEGAGSLPAKSLGGEVRDEDDVILPLAPMQEGLLFHLLYEEGAADAYVVQTLCDLDGAVDAEELRSAGDALLARHPNLRASFAQSGFKEPVQVIPRRVALPWRFVDLSRLDADAARAACADIERDDAALCFDAARGPLLRMTLVRLAADAHRLILSNHHIILDGWSMPILVEELFALYRGQIASLPSPTPYKIYLAWLRAQDAVAAEAAWRRHLAGVDEPTRLAGGRGIDVAPVPQVYTLHLDAELSEALQQRARACGVTLNTIFQAAWAVWLSRHTGRRDVTFGITVSGRPPEIVGVERMVGLFINTVPLRVVLDPAEQVETLLRRIQSEQAELLEHQHLGLVQIQRIAGIGELFDTSFAFENYPIRKEAVSTAMEGARLCDVRMVGGDTTHYPLSLLVIPGEHAELRFGYRQGVFDATIVEAMAQRYTHVLAAFVLRTEALSAEISVLPPPERTQLLEAWNDTARELPQLPFPALFERQVAATPDASALVLDDVELSYAELDRRANKVAHALMAQGIGPEDIVGLALPRSIDVIVVLLGIHKAGAAYLPLDPDYPAERLAFMLEDARPRLLVSTAEGARALPPGPPVWAWDAPEIQRAIVQAPMHAPGDDERRCALSVEHPAYVIYTSGSTGKPKGVVVTHRGLGNTALALSERFGVGRDGRVLQFASHSFDAAISEIALAFMAGATLVLASAESVQSAQSLNALVARERISYTTFPPALLPELDPTAMSTLTSLGVAGDACPDTVVQAWSPGRCMLNEYGPTEATICATTSSPLRGGGKPPIGRPLPNTRVYVLDEHLQPVPVGVAGELYIAGLGLARGYLGQTALTAARFVANPFEQGARMYRTGDLVRWLSEGELDFLGRVDHQVKLRGFRVEPGEIESQLRKLPGVFQAVVIAREDVPGQKQLVAYVVAEAERTLESAGLRRALSEHLPDYMVPSAVVVLMQLPLSPNGKLDRSKLPAPDYGAKTAMGTAPRTPQEQTLVSLFSEVLGLETVGIEQNFFDLGGDSITAIRLVSRAQQEGLTLKPRDIFRLRTPEALAIAGVLSDKPASTAIESSIGPLPATPIMHWFIERSGEGFNSFQQKILIRTPAGHRFDDLCTAVQAVLDQHDILRLRMSEDGSLYVPEIGTICAADCIERIDVSKCDGNAHRAAIAAATGRSQAMLAPCEGRVLRVVWFDAGESDAGRLLVIAHHLVVDGVSWRILLPDLIDAWQATHAGRPIRFQPRSTSFREWTVRLHRHAITMQRRAELPLWQSILQGHDPRLSDETLDPRLDRVDSSRTMRLRLPVAATELLLGPVPARLGGRINDVLLTAFSVALADWRDQRGRGGDSIRIDLEAHGREDIFSDVDLSRTVGWFTSVYPVRFDLAGIRLHRAVKGGSELGHAFRRIRDRLHSIPDHGIGYGLLRHLDNASAATLARYAPSQVAFNYLGRFEGASDRDWASAAEADLIGGGAQGEMPLEYAITLNAVAEDRSDGPSLVADWTWAERLFVEAEIQSLAQSWFDVLQRLIVHEGESEVGGFTQIDLSLLSIEPSDIEYLESIYDSRH</sequence>
<dbReference type="Gene3D" id="2.30.38.10">
    <property type="entry name" value="Luciferase, Domain 3"/>
    <property type="match status" value="2"/>
</dbReference>
<dbReference type="NCBIfam" id="TIGR01733">
    <property type="entry name" value="AA-adenyl-dom"/>
    <property type="match status" value="3"/>
</dbReference>
<dbReference type="SUPFAM" id="SSF52777">
    <property type="entry name" value="CoA-dependent acyltransferases"/>
    <property type="match status" value="6"/>
</dbReference>
<evidence type="ECO:0000256" key="2">
    <source>
        <dbReference type="ARBA" id="ARBA00022450"/>
    </source>
</evidence>
<evidence type="ECO:0000256" key="3">
    <source>
        <dbReference type="ARBA" id="ARBA00022553"/>
    </source>
</evidence>
<evidence type="ECO:0000259" key="5">
    <source>
        <dbReference type="PROSITE" id="PS50075"/>
    </source>
</evidence>
<dbReference type="InterPro" id="IPR010071">
    <property type="entry name" value="AA_adenyl_dom"/>
</dbReference>
<dbReference type="SUPFAM" id="SSF47336">
    <property type="entry name" value="ACP-like"/>
    <property type="match status" value="3"/>
</dbReference>
<accession>A0ABU2IBZ6</accession>
<dbReference type="InterPro" id="IPR023213">
    <property type="entry name" value="CAT-like_dom_sf"/>
</dbReference>
<dbReference type="InterPro" id="IPR025110">
    <property type="entry name" value="AMP-bd_C"/>
</dbReference>
<dbReference type="Gene3D" id="3.30.559.10">
    <property type="entry name" value="Chloramphenicol acetyltransferase-like domain"/>
    <property type="match status" value="3"/>
</dbReference>
<dbReference type="PANTHER" id="PTHR45527:SF1">
    <property type="entry name" value="FATTY ACID SYNTHASE"/>
    <property type="match status" value="1"/>
</dbReference>
<keyword evidence="7" id="KW-1185">Reference proteome</keyword>
<dbReference type="SUPFAM" id="SSF56801">
    <property type="entry name" value="Acetyl-CoA synthetase-like"/>
    <property type="match status" value="3"/>
</dbReference>
<dbReference type="InterPro" id="IPR009081">
    <property type="entry name" value="PP-bd_ACP"/>
</dbReference>
<dbReference type="NCBIfam" id="NF003417">
    <property type="entry name" value="PRK04813.1"/>
    <property type="match status" value="4"/>
</dbReference>
<dbReference type="PANTHER" id="PTHR45527">
    <property type="entry name" value="NONRIBOSOMAL PEPTIDE SYNTHETASE"/>
    <property type="match status" value="1"/>
</dbReference>
<dbReference type="Proteomes" id="UP001260534">
    <property type="component" value="Unassembled WGS sequence"/>
</dbReference>
<feature type="domain" description="Carrier" evidence="5">
    <location>
        <begin position="3028"/>
        <end position="3102"/>
    </location>
</feature>
<dbReference type="Gene3D" id="3.40.50.150">
    <property type="entry name" value="Vaccinia Virus protein VP39"/>
    <property type="match status" value="1"/>
</dbReference>
<evidence type="ECO:0000256" key="4">
    <source>
        <dbReference type="ARBA" id="ARBA00022737"/>
    </source>
</evidence>
<dbReference type="InterPro" id="IPR000873">
    <property type="entry name" value="AMP-dep_synth/lig_dom"/>
</dbReference>
<comment type="cofactor">
    <cofactor evidence="1">
        <name>pantetheine 4'-phosphate</name>
        <dbReference type="ChEBI" id="CHEBI:47942"/>
    </cofactor>
</comment>
<comment type="caution">
    <text evidence="6">The sequence shown here is derived from an EMBL/GenBank/DDBJ whole genome shotgun (WGS) entry which is preliminary data.</text>
</comment>
<evidence type="ECO:0000313" key="6">
    <source>
        <dbReference type="EMBL" id="MDS9995163.1"/>
    </source>
</evidence>
<dbReference type="InterPro" id="IPR013217">
    <property type="entry name" value="Methyltransf_12"/>
</dbReference>
<dbReference type="Gene3D" id="3.40.50.980">
    <property type="match status" value="4"/>
</dbReference>
<dbReference type="CDD" id="cd02440">
    <property type="entry name" value="AdoMet_MTases"/>
    <property type="match status" value="1"/>
</dbReference>
<dbReference type="InterPro" id="IPR001242">
    <property type="entry name" value="Condensation_dom"/>
</dbReference>
<dbReference type="RefSeq" id="WP_311163396.1">
    <property type="nucleotide sequence ID" value="NZ_JAQMHB010000001.1"/>
</dbReference>
<dbReference type="InterPro" id="IPR020845">
    <property type="entry name" value="AMP-binding_CS"/>
</dbReference>
<dbReference type="SUPFAM" id="SSF53335">
    <property type="entry name" value="S-adenosyl-L-methionine-dependent methyltransferases"/>
    <property type="match status" value="1"/>
</dbReference>
<dbReference type="InterPro" id="IPR045851">
    <property type="entry name" value="AMP-bd_C_sf"/>
</dbReference>
<dbReference type="InterPro" id="IPR042099">
    <property type="entry name" value="ANL_N_sf"/>
</dbReference>
<keyword evidence="2" id="KW-0596">Phosphopantetheine</keyword>
<name>A0ABU2IBZ6_9XANT</name>
<dbReference type="EMBL" id="JAQMHB010000001">
    <property type="protein sequence ID" value="MDS9995163.1"/>
    <property type="molecule type" value="Genomic_DNA"/>
</dbReference>
<dbReference type="Pfam" id="PF08242">
    <property type="entry name" value="Methyltransf_12"/>
    <property type="match status" value="1"/>
</dbReference>
<dbReference type="PROSITE" id="PS00012">
    <property type="entry name" value="PHOSPHOPANTETHEINE"/>
    <property type="match status" value="3"/>
</dbReference>
<dbReference type="CDD" id="cd17652">
    <property type="entry name" value="A_NRPS_CmdD_like"/>
    <property type="match status" value="1"/>
</dbReference>
<dbReference type="InterPro" id="IPR006162">
    <property type="entry name" value="Ppantetheine_attach_site"/>
</dbReference>
<keyword evidence="4" id="KW-0677">Repeat</keyword>
<keyword evidence="3" id="KW-0597">Phosphoprotein</keyword>
<gene>
    <name evidence="6" type="ORF">PNQ69_20580</name>
</gene>
<reference evidence="6 7" key="1">
    <citation type="submission" date="2023-01" db="EMBL/GenBank/DDBJ databases">
        <title>Xanthomonas hawaiianensis sp. nov. isolated from Araceae family in Hawaii.</title>
        <authorList>
            <person name="Chunag S.-C."/>
            <person name="Dobhal S."/>
            <person name="Alvarez A."/>
            <person name="Arif M."/>
        </authorList>
    </citation>
    <scope>NUCLEOTIDE SEQUENCE [LARGE SCALE GENOMIC DNA]</scope>
    <source>
        <strain evidence="6 7">A2111</strain>
    </source>
</reference>
<feature type="domain" description="Carrier" evidence="5">
    <location>
        <begin position="1975"/>
        <end position="2049"/>
    </location>
</feature>
<dbReference type="InterPro" id="IPR020806">
    <property type="entry name" value="PKS_PP-bd"/>
</dbReference>
<dbReference type="InterPro" id="IPR010060">
    <property type="entry name" value="NRPS_synth"/>
</dbReference>
<dbReference type="Pfam" id="PF00668">
    <property type="entry name" value="Condensation"/>
    <property type="match status" value="3"/>
</dbReference>
<dbReference type="Pfam" id="PF13193">
    <property type="entry name" value="AMP-binding_C"/>
    <property type="match status" value="3"/>
</dbReference>
<proteinExistence type="predicted"/>
<feature type="domain" description="Carrier" evidence="5">
    <location>
        <begin position="906"/>
        <end position="981"/>
    </location>
</feature>
<evidence type="ECO:0000313" key="7">
    <source>
        <dbReference type="Proteomes" id="UP001260534"/>
    </source>
</evidence>
<dbReference type="PROSITE" id="PS00455">
    <property type="entry name" value="AMP_BINDING"/>
    <property type="match status" value="3"/>
</dbReference>
<dbReference type="NCBIfam" id="TIGR01720">
    <property type="entry name" value="NRPS-para261"/>
    <property type="match status" value="1"/>
</dbReference>
<dbReference type="Gene3D" id="3.30.300.30">
    <property type="match status" value="4"/>
</dbReference>
<dbReference type="Gene3D" id="3.30.559.30">
    <property type="entry name" value="Nonribosomal peptide synthetase, condensation domain"/>
    <property type="match status" value="3"/>
</dbReference>
<dbReference type="SMART" id="SM00823">
    <property type="entry name" value="PKS_PP"/>
    <property type="match status" value="3"/>
</dbReference>
<dbReference type="Pfam" id="PF00501">
    <property type="entry name" value="AMP-binding"/>
    <property type="match status" value="3"/>
</dbReference>
<dbReference type="InterPro" id="IPR036736">
    <property type="entry name" value="ACP-like_sf"/>
</dbReference>
<dbReference type="Gene3D" id="1.10.1200.10">
    <property type="entry name" value="ACP-like"/>
    <property type="match status" value="3"/>
</dbReference>
<organism evidence="6 7">
    <name type="scientific">Xanthomonas hawaiiensis</name>
    <dbReference type="NCBI Taxonomy" id="3003247"/>
    <lineage>
        <taxon>Bacteria</taxon>
        <taxon>Pseudomonadati</taxon>
        <taxon>Pseudomonadota</taxon>
        <taxon>Gammaproteobacteria</taxon>
        <taxon>Lysobacterales</taxon>
        <taxon>Lysobacteraceae</taxon>
        <taxon>Xanthomonas</taxon>
    </lineage>
</organism>
<protein>
    <submittedName>
        <fullName evidence="6">Amino acid adenylation domain-containing protein</fullName>
    </submittedName>
</protein>
<dbReference type="CDD" id="cd05930">
    <property type="entry name" value="A_NRPS"/>
    <property type="match status" value="1"/>
</dbReference>
<dbReference type="CDD" id="cd19543">
    <property type="entry name" value="DCL_NRPS"/>
    <property type="match status" value="1"/>
</dbReference>
<dbReference type="PROSITE" id="PS50075">
    <property type="entry name" value="CARRIER"/>
    <property type="match status" value="3"/>
</dbReference>
<evidence type="ECO:0000256" key="1">
    <source>
        <dbReference type="ARBA" id="ARBA00001957"/>
    </source>
</evidence>
<dbReference type="InterPro" id="IPR029063">
    <property type="entry name" value="SAM-dependent_MTases_sf"/>
</dbReference>
<dbReference type="CDD" id="cd12116">
    <property type="entry name" value="A_NRPS_Ta1_like"/>
    <property type="match status" value="1"/>
</dbReference>
<dbReference type="CDD" id="cd19540">
    <property type="entry name" value="LCL_NRPS-like"/>
    <property type="match status" value="1"/>
</dbReference>
<dbReference type="Gene3D" id="3.40.50.12780">
    <property type="entry name" value="N-terminal domain of ligase-like"/>
    <property type="match status" value="1"/>
</dbReference>
<dbReference type="Pfam" id="PF00550">
    <property type="entry name" value="PP-binding"/>
    <property type="match status" value="3"/>
</dbReference>